<reference evidence="5" key="1">
    <citation type="journal article" date="2015" name="Nature">
        <title>Complex archaea that bridge the gap between prokaryotes and eukaryotes.</title>
        <authorList>
            <person name="Spang A."/>
            <person name="Saw J.H."/>
            <person name="Jorgensen S.L."/>
            <person name="Zaremba-Niedzwiedzka K."/>
            <person name="Martijn J."/>
            <person name="Lind A.E."/>
            <person name="van Eijk R."/>
            <person name="Schleper C."/>
            <person name="Guy L."/>
            <person name="Ettema T.J."/>
        </authorList>
    </citation>
    <scope>NUCLEOTIDE SEQUENCE</scope>
</reference>
<dbReference type="EMBL" id="LAZR01056091">
    <property type="protein sequence ID" value="KKK74927.1"/>
    <property type="molecule type" value="Genomic_DNA"/>
</dbReference>
<sequence>MLVACSSTPDNAPFDPEAQFAKANEDIEDKLLEDARQKLENIIRMDTEYTYAPLAQLRLGDTYVKSDDPDLAVEEYRRFLDIYPRHKYAAYAQYQIGIVYFGLVKGPDRGYGAALNALDAFEQLNALHPRNPYRENVLIKIEQSKKIIADHELMVGEFYFKRTAYHGAIDRLTGLLLLSPEKIFHKFGILFLLL</sequence>
<dbReference type="InterPro" id="IPR011990">
    <property type="entry name" value="TPR-like_helical_dom_sf"/>
</dbReference>
<dbReference type="AlphaFoldDB" id="A0A0F8Y0N8"/>
<gene>
    <name evidence="5" type="ORF">LCGC14_2878870</name>
</gene>
<proteinExistence type="predicted"/>
<dbReference type="InterPro" id="IPR039565">
    <property type="entry name" value="BamD-like"/>
</dbReference>
<keyword evidence="2" id="KW-0472">Membrane</keyword>
<dbReference type="PROSITE" id="PS50005">
    <property type="entry name" value="TPR"/>
    <property type="match status" value="1"/>
</dbReference>
<feature type="domain" description="Outer membrane lipoprotein BamD-like" evidence="4">
    <location>
        <begin position="17"/>
        <end position="176"/>
    </location>
</feature>
<dbReference type="Gene3D" id="1.25.40.10">
    <property type="entry name" value="Tetratricopeptide repeat domain"/>
    <property type="match status" value="1"/>
</dbReference>
<keyword evidence="1" id="KW-0732">Signal</keyword>
<organism evidence="5">
    <name type="scientific">marine sediment metagenome</name>
    <dbReference type="NCBI Taxonomy" id="412755"/>
    <lineage>
        <taxon>unclassified sequences</taxon>
        <taxon>metagenomes</taxon>
        <taxon>ecological metagenomes</taxon>
    </lineage>
</organism>
<dbReference type="Pfam" id="PF13525">
    <property type="entry name" value="YfiO"/>
    <property type="match status" value="1"/>
</dbReference>
<dbReference type="NCBIfam" id="TIGR03302">
    <property type="entry name" value="OM_YfiO"/>
    <property type="match status" value="1"/>
</dbReference>
<dbReference type="InterPro" id="IPR019734">
    <property type="entry name" value="TPR_rpt"/>
</dbReference>
<accession>A0A0F8Y0N8</accession>
<name>A0A0F8Y0N8_9ZZZZ</name>
<evidence type="ECO:0000313" key="5">
    <source>
        <dbReference type="EMBL" id="KKK74927.1"/>
    </source>
</evidence>
<evidence type="ECO:0000256" key="2">
    <source>
        <dbReference type="ARBA" id="ARBA00023136"/>
    </source>
</evidence>
<evidence type="ECO:0000256" key="1">
    <source>
        <dbReference type="ARBA" id="ARBA00022729"/>
    </source>
</evidence>
<keyword evidence="3" id="KW-0998">Cell outer membrane</keyword>
<evidence type="ECO:0000256" key="3">
    <source>
        <dbReference type="ARBA" id="ARBA00023237"/>
    </source>
</evidence>
<evidence type="ECO:0000259" key="4">
    <source>
        <dbReference type="Pfam" id="PF13525"/>
    </source>
</evidence>
<dbReference type="InterPro" id="IPR017689">
    <property type="entry name" value="BamD"/>
</dbReference>
<protein>
    <recommendedName>
        <fullName evidence="4">Outer membrane lipoprotein BamD-like domain-containing protein</fullName>
    </recommendedName>
</protein>
<dbReference type="SUPFAM" id="SSF48452">
    <property type="entry name" value="TPR-like"/>
    <property type="match status" value="1"/>
</dbReference>
<comment type="caution">
    <text evidence="5">The sequence shown here is derived from an EMBL/GenBank/DDBJ whole genome shotgun (WGS) entry which is preliminary data.</text>
</comment>